<gene>
    <name evidence="2" type="ORF">HNQ79_005917</name>
</gene>
<comment type="caution">
    <text evidence="2">The sequence shown here is derived from an EMBL/GenBank/DDBJ whole genome shotgun (WGS) entry which is preliminary data.</text>
</comment>
<sequence>MTRFRTGRREPVMDLINLMGIFSPVIVGLLVLLLR</sequence>
<dbReference type="Proteomes" id="UP000540423">
    <property type="component" value="Unassembled WGS sequence"/>
</dbReference>
<evidence type="ECO:0000313" key="3">
    <source>
        <dbReference type="Proteomes" id="UP000540423"/>
    </source>
</evidence>
<feature type="transmembrane region" description="Helical" evidence="1">
    <location>
        <begin position="12"/>
        <end position="34"/>
    </location>
</feature>
<organism evidence="2 3">
    <name type="scientific">Streptomyces candidus</name>
    <dbReference type="NCBI Taxonomy" id="67283"/>
    <lineage>
        <taxon>Bacteria</taxon>
        <taxon>Bacillati</taxon>
        <taxon>Actinomycetota</taxon>
        <taxon>Actinomycetes</taxon>
        <taxon>Kitasatosporales</taxon>
        <taxon>Streptomycetaceae</taxon>
        <taxon>Streptomyces</taxon>
    </lineage>
</organism>
<reference evidence="2 3" key="1">
    <citation type="submission" date="2020-08" db="EMBL/GenBank/DDBJ databases">
        <title>Genomic Encyclopedia of Type Strains, Phase IV (KMG-IV): sequencing the most valuable type-strain genomes for metagenomic binning, comparative biology and taxonomic classification.</title>
        <authorList>
            <person name="Goeker M."/>
        </authorList>
    </citation>
    <scope>NUCLEOTIDE SEQUENCE [LARGE SCALE GENOMIC DNA]</scope>
    <source>
        <strain evidence="2 3">DSM 40141</strain>
    </source>
</reference>
<protein>
    <submittedName>
        <fullName evidence="2">Uncharacterized protein</fullName>
    </submittedName>
</protein>
<name>A0A7X0HKL5_9ACTN</name>
<keyword evidence="1" id="KW-0812">Transmembrane</keyword>
<keyword evidence="1" id="KW-1133">Transmembrane helix</keyword>
<keyword evidence="3" id="KW-1185">Reference proteome</keyword>
<accession>A0A7X0HKL5</accession>
<dbReference type="EMBL" id="JACHEM010000021">
    <property type="protein sequence ID" value="MBB6439405.1"/>
    <property type="molecule type" value="Genomic_DNA"/>
</dbReference>
<evidence type="ECO:0000256" key="1">
    <source>
        <dbReference type="SAM" id="Phobius"/>
    </source>
</evidence>
<evidence type="ECO:0000313" key="2">
    <source>
        <dbReference type="EMBL" id="MBB6439405.1"/>
    </source>
</evidence>
<dbReference type="AlphaFoldDB" id="A0A7X0HKL5"/>
<keyword evidence="1" id="KW-0472">Membrane</keyword>
<proteinExistence type="predicted"/>